<dbReference type="Gene3D" id="3.10.580.10">
    <property type="entry name" value="CBS-domain"/>
    <property type="match status" value="1"/>
</dbReference>
<keyword evidence="6" id="KW-1185">Reference proteome</keyword>
<feature type="region of interest" description="Disordered" evidence="3">
    <location>
        <begin position="1"/>
        <end position="52"/>
    </location>
</feature>
<dbReference type="InterPro" id="IPR051257">
    <property type="entry name" value="Diverse_CBS-Domain"/>
</dbReference>
<reference evidence="5" key="1">
    <citation type="submission" date="2021-10" db="EMBL/GenBank/DDBJ databases">
        <title>Roseicella aerolatum sp. nov., isolated from aerosols of e-waste dismantling site.</title>
        <authorList>
            <person name="Qin T."/>
        </authorList>
    </citation>
    <scope>NUCLEOTIDE SEQUENCE</scope>
    <source>
        <strain evidence="5">GB24</strain>
    </source>
</reference>
<accession>A0A9X1IKX5</accession>
<proteinExistence type="predicted"/>
<protein>
    <submittedName>
        <fullName evidence="5">CBS domain-containing protein</fullName>
    </submittedName>
</protein>
<evidence type="ECO:0000256" key="3">
    <source>
        <dbReference type="SAM" id="MobiDB-lite"/>
    </source>
</evidence>
<dbReference type="EMBL" id="JAJAQI010000059">
    <property type="protein sequence ID" value="MCB4824975.1"/>
    <property type="molecule type" value="Genomic_DNA"/>
</dbReference>
<dbReference type="Pfam" id="PF00571">
    <property type="entry name" value="CBS"/>
    <property type="match status" value="2"/>
</dbReference>
<organism evidence="5 6">
    <name type="scientific">Roseicella aerolata</name>
    <dbReference type="NCBI Taxonomy" id="2883479"/>
    <lineage>
        <taxon>Bacteria</taxon>
        <taxon>Pseudomonadati</taxon>
        <taxon>Pseudomonadota</taxon>
        <taxon>Alphaproteobacteria</taxon>
        <taxon>Acetobacterales</taxon>
        <taxon>Roseomonadaceae</taxon>
        <taxon>Roseicella</taxon>
    </lineage>
</organism>
<evidence type="ECO:0000313" key="6">
    <source>
        <dbReference type="Proteomes" id="UP001139311"/>
    </source>
</evidence>
<dbReference type="InterPro" id="IPR000644">
    <property type="entry name" value="CBS_dom"/>
</dbReference>
<keyword evidence="1 2" id="KW-0129">CBS domain</keyword>
<comment type="caution">
    <text evidence="5">The sequence shown here is derived from an EMBL/GenBank/DDBJ whole genome shotgun (WGS) entry which is preliminary data.</text>
</comment>
<dbReference type="PROSITE" id="PS51371">
    <property type="entry name" value="CBS"/>
    <property type="match status" value="2"/>
</dbReference>
<dbReference type="Proteomes" id="UP001139311">
    <property type="component" value="Unassembled WGS sequence"/>
</dbReference>
<dbReference type="AlphaFoldDB" id="A0A9X1IKX5"/>
<dbReference type="PANTHER" id="PTHR43080">
    <property type="entry name" value="CBS DOMAIN-CONTAINING PROTEIN CBSX3, MITOCHONDRIAL"/>
    <property type="match status" value="1"/>
</dbReference>
<dbReference type="SMART" id="SM00116">
    <property type="entry name" value="CBS"/>
    <property type="match status" value="2"/>
</dbReference>
<dbReference type="PANTHER" id="PTHR43080:SF2">
    <property type="entry name" value="CBS DOMAIN-CONTAINING PROTEIN"/>
    <property type="match status" value="1"/>
</dbReference>
<evidence type="ECO:0000256" key="2">
    <source>
        <dbReference type="PROSITE-ProRule" id="PRU00703"/>
    </source>
</evidence>
<feature type="domain" description="CBS" evidence="4">
    <location>
        <begin position="235"/>
        <end position="291"/>
    </location>
</feature>
<evidence type="ECO:0000256" key="1">
    <source>
        <dbReference type="ARBA" id="ARBA00023122"/>
    </source>
</evidence>
<dbReference type="SUPFAM" id="SSF54631">
    <property type="entry name" value="CBS-domain pair"/>
    <property type="match status" value="1"/>
</dbReference>
<evidence type="ECO:0000313" key="5">
    <source>
        <dbReference type="EMBL" id="MCB4824975.1"/>
    </source>
</evidence>
<sequence length="376" mass="40859">MSDTKRQQNGPGSLDEVARRSSAAAASTAQAAGDALRHSGASGGQAVQQGGRIATEAVRRASEAGTETAQRTSDVAAEVAQRGTWQAAEAQQRFVEDAVNQLKEAGQKLAEAVQQSAEDVRVLLPQPNVAAGGLREMQQALTGLIEGTTRTNLHIAQELFRLANPGAIIELQRRFAREYLDTMVEGQAKLLRAARHSAEQALRPIELQLEQRRRGRQQADRTGQSRPAGRVAEVMSREVRTASPEDTVQQATRLMRDEDTGVLPVGENDRLVGMVTDRDIALRLVAEGKDPARTRVREVMTPEVRYVFEDESLHRAVETMAEQQVRRLPVLNRDKRLVGIVSLGDLATGGQTPRLAGRALTGVTREAGLHDQVAAE</sequence>
<dbReference type="RefSeq" id="WP_226613590.1">
    <property type="nucleotide sequence ID" value="NZ_JAJAQI010000059.1"/>
</dbReference>
<dbReference type="InterPro" id="IPR046342">
    <property type="entry name" value="CBS_dom_sf"/>
</dbReference>
<feature type="compositionally biased region" description="Low complexity" evidence="3">
    <location>
        <begin position="20"/>
        <end position="32"/>
    </location>
</feature>
<feature type="region of interest" description="Disordered" evidence="3">
    <location>
        <begin position="208"/>
        <end position="247"/>
    </location>
</feature>
<feature type="domain" description="CBS" evidence="4">
    <location>
        <begin position="300"/>
        <end position="357"/>
    </location>
</feature>
<dbReference type="CDD" id="cd04622">
    <property type="entry name" value="CBS_pair_HRP1_like"/>
    <property type="match status" value="1"/>
</dbReference>
<name>A0A9X1IKX5_9PROT</name>
<evidence type="ECO:0000259" key="4">
    <source>
        <dbReference type="PROSITE" id="PS51371"/>
    </source>
</evidence>
<gene>
    <name evidence="5" type="ORF">LHA35_24920</name>
</gene>